<proteinExistence type="inferred from homology"/>
<dbReference type="Proteomes" id="UP001209540">
    <property type="component" value="Unassembled WGS sequence"/>
</dbReference>
<dbReference type="InterPro" id="IPR016840">
    <property type="entry name" value="Glyco_hydro_43_endo_a_Ara-ase"/>
</dbReference>
<keyword evidence="11" id="KW-1185">Reference proteome</keyword>
<feature type="site" description="Important for catalytic activity, responsible for pKa modulation of the active site Glu and correct orientation of both the proton donor and substrate" evidence="8">
    <location>
        <position position="152"/>
    </location>
</feature>
<evidence type="ECO:0000256" key="2">
    <source>
        <dbReference type="ARBA" id="ARBA00004834"/>
    </source>
</evidence>
<comment type="pathway">
    <text evidence="2 7">Glycan metabolism; L-arabinan degradation.</text>
</comment>
<keyword evidence="9" id="KW-0732">Signal</keyword>
<dbReference type="GO" id="GO:0046558">
    <property type="term" value="F:arabinan endo-1,5-alpha-L-arabinosidase activity"/>
    <property type="evidence" value="ECO:0007669"/>
    <property type="project" value="UniProtKB-EC"/>
</dbReference>
<gene>
    <name evidence="10" type="ORF">BDA99DRAFT_580418</name>
</gene>
<sequence>MLVNKLKTSVFLLSSLLASKALGAWQMGGDILCHDPSIIQEGDRWYTFCTGEGIQVLTTGDGGDTWVRAPQIFLNKVGWWSSAVPGQSGIDVWAPDVEVFNNRVYLFYSISTFGSQVSAIGLATASSIGAGSWTDEGAVLTSTTGDAYNAIDPNMVIDQSGKPWLAFGSFWTGLKIVALDPSTMRPTGDIYSIAALNPIIYTSTLNGKAASITYHDGYYYLFASIDKCCSGLSSTYKIVISRSQNINGPYVDKDGNSALETGGSLFDVGNERWIGPGGEDVSNGVLARHAYDADDNGVAKLLVSPLNWANGWPTY</sequence>
<reference evidence="10" key="2">
    <citation type="submission" date="2023-02" db="EMBL/GenBank/DDBJ databases">
        <authorList>
            <consortium name="DOE Joint Genome Institute"/>
            <person name="Mondo S.J."/>
            <person name="Chang Y."/>
            <person name="Wang Y."/>
            <person name="Ahrendt S."/>
            <person name="Andreopoulos W."/>
            <person name="Barry K."/>
            <person name="Beard J."/>
            <person name="Benny G.L."/>
            <person name="Blankenship S."/>
            <person name="Bonito G."/>
            <person name="Cuomo C."/>
            <person name="Desiro A."/>
            <person name="Gervers K.A."/>
            <person name="Hundley H."/>
            <person name="Kuo A."/>
            <person name="LaButti K."/>
            <person name="Lang B.F."/>
            <person name="Lipzen A."/>
            <person name="O'Donnell K."/>
            <person name="Pangilinan J."/>
            <person name="Reynolds N."/>
            <person name="Sandor L."/>
            <person name="Smith M.W."/>
            <person name="Tsang A."/>
            <person name="Grigoriev I.V."/>
            <person name="Stajich J.E."/>
            <person name="Spatafora J.W."/>
        </authorList>
    </citation>
    <scope>NUCLEOTIDE SEQUENCE</scope>
    <source>
        <strain evidence="10">RSA 2281</strain>
    </source>
</reference>
<feature type="signal peptide" evidence="9">
    <location>
        <begin position="1"/>
        <end position="23"/>
    </location>
</feature>
<dbReference type="PANTHER" id="PTHR43301">
    <property type="entry name" value="ARABINAN ENDO-1,5-ALPHA-L-ARABINOSIDASE"/>
    <property type="match status" value="1"/>
</dbReference>
<evidence type="ECO:0000256" key="3">
    <source>
        <dbReference type="ARBA" id="ARBA00009865"/>
    </source>
</evidence>
<dbReference type="InterPro" id="IPR006710">
    <property type="entry name" value="Glyco_hydro_43"/>
</dbReference>
<dbReference type="EMBL" id="JAIXMP010000012">
    <property type="protein sequence ID" value="KAI9264266.1"/>
    <property type="molecule type" value="Genomic_DNA"/>
</dbReference>
<evidence type="ECO:0000313" key="11">
    <source>
        <dbReference type="Proteomes" id="UP001209540"/>
    </source>
</evidence>
<feature type="chain" id="PRO_5042068961" description="Arabinan endo-1,5-alpha-L-arabinosidase" evidence="9">
    <location>
        <begin position="24"/>
        <end position="315"/>
    </location>
</feature>
<evidence type="ECO:0000256" key="4">
    <source>
        <dbReference type="ARBA" id="ARBA00012586"/>
    </source>
</evidence>
<evidence type="ECO:0000256" key="6">
    <source>
        <dbReference type="ARBA" id="ARBA00023295"/>
    </source>
</evidence>
<evidence type="ECO:0000256" key="9">
    <source>
        <dbReference type="SAM" id="SignalP"/>
    </source>
</evidence>
<comment type="catalytic activity">
    <reaction evidence="1 7">
        <text>Endohydrolysis of (1-&gt;5)-alpha-arabinofuranosidic linkages in (1-&gt;5)-arabinans.</text>
        <dbReference type="EC" id="3.2.1.99"/>
    </reaction>
</comment>
<dbReference type="EC" id="3.2.1.99" evidence="4 7"/>
<dbReference type="Gene3D" id="2.115.10.20">
    <property type="entry name" value="Glycosyl hydrolase domain, family 43"/>
    <property type="match status" value="1"/>
</dbReference>
<comment type="similarity">
    <text evidence="3 7">Belongs to the glycosyl hydrolase 43 family.</text>
</comment>
<dbReference type="Pfam" id="PF04616">
    <property type="entry name" value="Glyco_hydro_43"/>
    <property type="match status" value="1"/>
</dbReference>
<dbReference type="InterPro" id="IPR050727">
    <property type="entry name" value="GH43_arabinanases"/>
</dbReference>
<dbReference type="SUPFAM" id="SSF75005">
    <property type="entry name" value="Arabinanase/levansucrase/invertase"/>
    <property type="match status" value="1"/>
</dbReference>
<name>A0AAD5PG79_9FUNG</name>
<protein>
    <recommendedName>
        <fullName evidence="4 7">Arabinan endo-1,5-alpha-L-arabinosidase</fullName>
        <ecNumber evidence="4 7">3.2.1.99</ecNumber>
    </recommendedName>
</protein>
<evidence type="ECO:0000313" key="10">
    <source>
        <dbReference type="EMBL" id="KAI9264266.1"/>
    </source>
</evidence>
<comment type="caution">
    <text evidence="10">The sequence shown here is derived from an EMBL/GenBank/DDBJ whole genome shotgun (WGS) entry which is preliminary data.</text>
</comment>
<evidence type="ECO:0000256" key="7">
    <source>
        <dbReference type="PIRNR" id="PIRNR026534"/>
    </source>
</evidence>
<dbReference type="PANTHER" id="PTHR43301:SF3">
    <property type="entry name" value="ARABINAN ENDO-1,5-ALPHA-L-ARABINOSIDASE A-RELATED"/>
    <property type="match status" value="1"/>
</dbReference>
<evidence type="ECO:0000256" key="1">
    <source>
        <dbReference type="ARBA" id="ARBA00000375"/>
    </source>
</evidence>
<keyword evidence="6 7" id="KW-0326">Glycosidase</keyword>
<reference evidence="10" key="1">
    <citation type="journal article" date="2022" name="IScience">
        <title>Evolution of zygomycete secretomes and the origins of terrestrial fungal ecologies.</title>
        <authorList>
            <person name="Chang Y."/>
            <person name="Wang Y."/>
            <person name="Mondo S."/>
            <person name="Ahrendt S."/>
            <person name="Andreopoulos W."/>
            <person name="Barry K."/>
            <person name="Beard J."/>
            <person name="Benny G.L."/>
            <person name="Blankenship S."/>
            <person name="Bonito G."/>
            <person name="Cuomo C."/>
            <person name="Desiro A."/>
            <person name="Gervers K.A."/>
            <person name="Hundley H."/>
            <person name="Kuo A."/>
            <person name="LaButti K."/>
            <person name="Lang B.F."/>
            <person name="Lipzen A."/>
            <person name="O'Donnell K."/>
            <person name="Pangilinan J."/>
            <person name="Reynolds N."/>
            <person name="Sandor L."/>
            <person name="Smith M.E."/>
            <person name="Tsang A."/>
            <person name="Grigoriev I.V."/>
            <person name="Stajich J.E."/>
            <person name="Spatafora J.W."/>
        </authorList>
    </citation>
    <scope>NUCLEOTIDE SEQUENCE</scope>
    <source>
        <strain evidence="10">RSA 2281</strain>
    </source>
</reference>
<accession>A0AAD5PG79</accession>
<evidence type="ECO:0000256" key="8">
    <source>
        <dbReference type="PIRSR" id="PIRSR606710-2"/>
    </source>
</evidence>
<evidence type="ECO:0000256" key="5">
    <source>
        <dbReference type="ARBA" id="ARBA00022801"/>
    </source>
</evidence>
<dbReference type="GO" id="GO:0005975">
    <property type="term" value="P:carbohydrate metabolic process"/>
    <property type="evidence" value="ECO:0007669"/>
    <property type="project" value="InterPro"/>
</dbReference>
<dbReference type="PIRSF" id="PIRSF026534">
    <property type="entry name" value="Endo_alpha-L-arabinosidase"/>
    <property type="match status" value="1"/>
</dbReference>
<dbReference type="AlphaFoldDB" id="A0AAD5PG79"/>
<dbReference type="InterPro" id="IPR023296">
    <property type="entry name" value="Glyco_hydro_beta-prop_sf"/>
</dbReference>
<keyword evidence="5 7" id="KW-0378">Hydrolase</keyword>
<organism evidence="10 11">
    <name type="scientific">Phascolomyces articulosus</name>
    <dbReference type="NCBI Taxonomy" id="60185"/>
    <lineage>
        <taxon>Eukaryota</taxon>
        <taxon>Fungi</taxon>
        <taxon>Fungi incertae sedis</taxon>
        <taxon>Mucoromycota</taxon>
        <taxon>Mucoromycotina</taxon>
        <taxon>Mucoromycetes</taxon>
        <taxon>Mucorales</taxon>
        <taxon>Lichtheimiaceae</taxon>
        <taxon>Phascolomyces</taxon>
    </lineage>
</organism>